<keyword evidence="4" id="KW-0732">Signal</keyword>
<dbReference type="InterPro" id="IPR033132">
    <property type="entry name" value="GH_1_N_CS"/>
</dbReference>
<accession>A0ABR2M821</accession>
<dbReference type="InterPro" id="IPR017853">
    <property type="entry name" value="GH"/>
</dbReference>
<dbReference type="PANTHER" id="PTHR10353">
    <property type="entry name" value="GLYCOSYL HYDROLASE"/>
    <property type="match status" value="1"/>
</dbReference>
<sequence length="512" mass="57714">MNPAILLAVLLIYFLPLVLGGLSSSAITRGDFPEDFVFGSGTSAYQYEGAALEDGRALTLWDIFTHDGKPGGGTGDVASDGYHKYKEDIKLLYNTGIEAYRLSLSWSRLLPGGRGTVNPKAVEYYNNVINELLKYGIPPHVTLHHMDLPLVFEQEYGGWLSPKIIDDFKEYADVCFREFGDRVTHWTTITEPNIYAMDSYDNGRFPPNRCSYPFGKTCKEGNSTTEPYIGAHNMILSHAAAVKLYRTKYQAIQKGKIGFNVYTIWSYPLTNSTEDKVATKRVLDFMPGWIISPMVFGDYPEIMRKNAGSRLPSFTESESKEVKGSFDFLAINYYFSIFVADNPNASKMAVRDINADMFAKFTVFEDDKPIPQLLPPGRIPNKPLGLLKMLKHIKTTYGNPPIYIHENGCGLGESDTLNDTWRITYIGDHIGSIHKALRDGSDVRGYFTWSFLDVFELLAGYKSRFGLYHVDFASKELTRVPKLSAQWYSDFLKNARSIKIRKVGRKAAAHQI</sequence>
<name>A0ABR2M821_9ASPA</name>
<comment type="caution">
    <text evidence="5">The sequence shown here is derived from an EMBL/GenBank/DDBJ whole genome shotgun (WGS) entry which is preliminary data.</text>
</comment>
<dbReference type="InterPro" id="IPR001360">
    <property type="entry name" value="Glyco_hydro_1"/>
</dbReference>
<evidence type="ECO:0000313" key="6">
    <source>
        <dbReference type="Proteomes" id="UP001412067"/>
    </source>
</evidence>
<dbReference type="PROSITE" id="PS00653">
    <property type="entry name" value="GLYCOSYL_HYDROL_F1_2"/>
    <property type="match status" value="1"/>
</dbReference>
<feature type="signal peptide" evidence="4">
    <location>
        <begin position="1"/>
        <end position="20"/>
    </location>
</feature>
<dbReference type="EMBL" id="JBBWWR010000011">
    <property type="protein sequence ID" value="KAK8959795.1"/>
    <property type="molecule type" value="Genomic_DNA"/>
</dbReference>
<dbReference type="Pfam" id="PF00232">
    <property type="entry name" value="Glyco_hydro_1"/>
    <property type="match status" value="1"/>
</dbReference>
<dbReference type="PRINTS" id="PR00131">
    <property type="entry name" value="GLHYDRLASE1"/>
</dbReference>
<evidence type="ECO:0000256" key="2">
    <source>
        <dbReference type="ARBA" id="ARBA00022801"/>
    </source>
</evidence>
<gene>
    <name evidence="5" type="primary">BGLU22</name>
    <name evidence="5" type="ORF">KSP40_PGU018948</name>
</gene>
<proteinExistence type="inferred from homology"/>
<evidence type="ECO:0000256" key="1">
    <source>
        <dbReference type="ARBA" id="ARBA00010838"/>
    </source>
</evidence>
<comment type="similarity">
    <text evidence="1 3">Belongs to the glycosyl hydrolase 1 family.</text>
</comment>
<dbReference type="Gene3D" id="3.20.20.80">
    <property type="entry name" value="Glycosidases"/>
    <property type="match status" value="1"/>
</dbReference>
<reference evidence="5 6" key="1">
    <citation type="journal article" date="2022" name="Nat. Plants">
        <title>Genomes of leafy and leafless Platanthera orchids illuminate the evolution of mycoheterotrophy.</title>
        <authorList>
            <person name="Li M.H."/>
            <person name="Liu K.W."/>
            <person name="Li Z."/>
            <person name="Lu H.C."/>
            <person name="Ye Q.L."/>
            <person name="Zhang D."/>
            <person name="Wang J.Y."/>
            <person name="Li Y.F."/>
            <person name="Zhong Z.M."/>
            <person name="Liu X."/>
            <person name="Yu X."/>
            <person name="Liu D.K."/>
            <person name="Tu X.D."/>
            <person name="Liu B."/>
            <person name="Hao Y."/>
            <person name="Liao X.Y."/>
            <person name="Jiang Y.T."/>
            <person name="Sun W.H."/>
            <person name="Chen J."/>
            <person name="Chen Y.Q."/>
            <person name="Ai Y."/>
            <person name="Zhai J.W."/>
            <person name="Wu S.S."/>
            <person name="Zhou Z."/>
            <person name="Hsiao Y.Y."/>
            <person name="Wu W.L."/>
            <person name="Chen Y.Y."/>
            <person name="Lin Y.F."/>
            <person name="Hsu J.L."/>
            <person name="Li C.Y."/>
            <person name="Wang Z.W."/>
            <person name="Zhao X."/>
            <person name="Zhong W.Y."/>
            <person name="Ma X.K."/>
            <person name="Ma L."/>
            <person name="Huang J."/>
            <person name="Chen G.Z."/>
            <person name="Huang M.Z."/>
            <person name="Huang L."/>
            <person name="Peng D.H."/>
            <person name="Luo Y.B."/>
            <person name="Zou S.Q."/>
            <person name="Chen S.P."/>
            <person name="Lan S."/>
            <person name="Tsai W.C."/>
            <person name="Van de Peer Y."/>
            <person name="Liu Z.J."/>
        </authorList>
    </citation>
    <scope>NUCLEOTIDE SEQUENCE [LARGE SCALE GENOMIC DNA]</scope>
    <source>
        <strain evidence="5">Lor288</strain>
    </source>
</reference>
<feature type="chain" id="PRO_5045751975" evidence="4">
    <location>
        <begin position="21"/>
        <end position="512"/>
    </location>
</feature>
<keyword evidence="2" id="KW-0378">Hydrolase</keyword>
<organism evidence="5 6">
    <name type="scientific">Platanthera guangdongensis</name>
    <dbReference type="NCBI Taxonomy" id="2320717"/>
    <lineage>
        <taxon>Eukaryota</taxon>
        <taxon>Viridiplantae</taxon>
        <taxon>Streptophyta</taxon>
        <taxon>Embryophyta</taxon>
        <taxon>Tracheophyta</taxon>
        <taxon>Spermatophyta</taxon>
        <taxon>Magnoliopsida</taxon>
        <taxon>Liliopsida</taxon>
        <taxon>Asparagales</taxon>
        <taxon>Orchidaceae</taxon>
        <taxon>Orchidoideae</taxon>
        <taxon>Orchideae</taxon>
        <taxon>Orchidinae</taxon>
        <taxon>Platanthera</taxon>
    </lineage>
</organism>
<dbReference type="PANTHER" id="PTHR10353:SF29">
    <property type="entry name" value="BETA-GLUCOSIDASE 11"/>
    <property type="match status" value="1"/>
</dbReference>
<keyword evidence="6" id="KW-1185">Reference proteome</keyword>
<protein>
    <submittedName>
        <fullName evidence="5">Beta-glucosidase 22</fullName>
    </submittedName>
</protein>
<evidence type="ECO:0000313" key="5">
    <source>
        <dbReference type="EMBL" id="KAK8959795.1"/>
    </source>
</evidence>
<evidence type="ECO:0000256" key="3">
    <source>
        <dbReference type="RuleBase" id="RU003690"/>
    </source>
</evidence>
<dbReference type="SUPFAM" id="SSF51445">
    <property type="entry name" value="(Trans)glycosidases"/>
    <property type="match status" value="1"/>
</dbReference>
<evidence type="ECO:0000256" key="4">
    <source>
        <dbReference type="SAM" id="SignalP"/>
    </source>
</evidence>
<dbReference type="Proteomes" id="UP001412067">
    <property type="component" value="Unassembled WGS sequence"/>
</dbReference>